<gene>
    <name evidence="4" type="ORF">N789_06315</name>
</gene>
<dbReference type="EMBL" id="AVCI01000003">
    <property type="protein sequence ID" value="KFN44024.1"/>
    <property type="molecule type" value="Genomic_DNA"/>
</dbReference>
<evidence type="ECO:0000256" key="2">
    <source>
        <dbReference type="SAM" id="SignalP"/>
    </source>
</evidence>
<dbReference type="PANTHER" id="PTHR21666">
    <property type="entry name" value="PEPTIDASE-RELATED"/>
    <property type="match status" value="1"/>
</dbReference>
<keyword evidence="2" id="KW-0732">Signal</keyword>
<evidence type="ECO:0000256" key="1">
    <source>
        <dbReference type="SAM" id="Coils"/>
    </source>
</evidence>
<dbReference type="Pfam" id="PF01551">
    <property type="entry name" value="Peptidase_M23"/>
    <property type="match status" value="1"/>
</dbReference>
<dbReference type="SUPFAM" id="SSF51261">
    <property type="entry name" value="Duplicated hybrid motif"/>
    <property type="match status" value="1"/>
</dbReference>
<dbReference type="STRING" id="1121015.GCA_000420545_01717"/>
<dbReference type="Gene3D" id="6.10.250.3150">
    <property type="match status" value="1"/>
</dbReference>
<evidence type="ECO:0000313" key="4">
    <source>
        <dbReference type="EMBL" id="KFN44024.1"/>
    </source>
</evidence>
<protein>
    <recommendedName>
        <fullName evidence="3">M23ase beta-sheet core domain-containing protein</fullName>
    </recommendedName>
</protein>
<proteinExistence type="predicted"/>
<dbReference type="InterPro" id="IPR016047">
    <property type="entry name" value="M23ase_b-sheet_dom"/>
</dbReference>
<dbReference type="GO" id="GO:0004222">
    <property type="term" value="F:metalloendopeptidase activity"/>
    <property type="evidence" value="ECO:0007669"/>
    <property type="project" value="TreeGrafter"/>
</dbReference>
<keyword evidence="1" id="KW-0175">Coiled coil</keyword>
<feature type="domain" description="M23ase beta-sheet core" evidence="3">
    <location>
        <begin position="301"/>
        <end position="394"/>
    </location>
</feature>
<dbReference type="AlphaFoldDB" id="A0A091AZH4"/>
<dbReference type="OrthoDB" id="9784703at2"/>
<dbReference type="RefSeq" id="WP_022969339.1">
    <property type="nucleotide sequence ID" value="NZ_ATVD01000003.1"/>
</dbReference>
<dbReference type="eggNOG" id="COG4942">
    <property type="taxonomic scope" value="Bacteria"/>
</dbReference>
<dbReference type="InterPro" id="IPR011055">
    <property type="entry name" value="Dup_hybrid_motif"/>
</dbReference>
<feature type="coiled-coil region" evidence="1">
    <location>
        <begin position="30"/>
        <end position="120"/>
    </location>
</feature>
<dbReference type="PATRIC" id="fig|1121015.4.peg.753"/>
<name>A0A091AZH4_9GAMM</name>
<dbReference type="Gene3D" id="2.70.70.10">
    <property type="entry name" value="Glucose Permease (Domain IIA)"/>
    <property type="match status" value="1"/>
</dbReference>
<dbReference type="CDD" id="cd12797">
    <property type="entry name" value="M23_peptidase"/>
    <property type="match status" value="1"/>
</dbReference>
<accession>A0A091AZH4</accession>
<dbReference type="Proteomes" id="UP000029385">
    <property type="component" value="Unassembled WGS sequence"/>
</dbReference>
<dbReference type="PANTHER" id="PTHR21666:SF270">
    <property type="entry name" value="MUREIN HYDROLASE ACTIVATOR ENVC"/>
    <property type="match status" value="1"/>
</dbReference>
<dbReference type="InterPro" id="IPR050570">
    <property type="entry name" value="Cell_wall_metabolism_enzyme"/>
</dbReference>
<reference evidence="4 5" key="1">
    <citation type="submission" date="2013-09" db="EMBL/GenBank/DDBJ databases">
        <title>Genome sequencing of Arenimonas oryziterrae.</title>
        <authorList>
            <person name="Chen F."/>
            <person name="Wang G."/>
        </authorList>
    </citation>
    <scope>NUCLEOTIDE SEQUENCE [LARGE SCALE GENOMIC DNA]</scope>
    <source>
        <strain evidence="4 5">YC6267</strain>
    </source>
</reference>
<evidence type="ECO:0000259" key="3">
    <source>
        <dbReference type="Pfam" id="PF01551"/>
    </source>
</evidence>
<feature type="signal peptide" evidence="2">
    <location>
        <begin position="1"/>
        <end position="19"/>
    </location>
</feature>
<feature type="chain" id="PRO_5001869295" description="M23ase beta-sheet core domain-containing protein" evidence="2">
    <location>
        <begin position="20"/>
        <end position="400"/>
    </location>
</feature>
<keyword evidence="5" id="KW-1185">Reference proteome</keyword>
<organism evidence="4 5">
    <name type="scientific">Arenimonas oryziterrae DSM 21050 = YC6267</name>
    <dbReference type="NCBI Taxonomy" id="1121015"/>
    <lineage>
        <taxon>Bacteria</taxon>
        <taxon>Pseudomonadati</taxon>
        <taxon>Pseudomonadota</taxon>
        <taxon>Gammaproteobacteria</taxon>
        <taxon>Lysobacterales</taxon>
        <taxon>Lysobacteraceae</taxon>
        <taxon>Arenimonas</taxon>
    </lineage>
</organism>
<comment type="caution">
    <text evidence="4">The sequence shown here is derived from an EMBL/GenBank/DDBJ whole genome shotgun (WGS) entry which is preliminary data.</text>
</comment>
<dbReference type="FunFam" id="2.70.70.10:FF:000003">
    <property type="entry name" value="Murein hydrolase activator EnvC"/>
    <property type="match status" value="1"/>
</dbReference>
<evidence type="ECO:0000313" key="5">
    <source>
        <dbReference type="Proteomes" id="UP000029385"/>
    </source>
</evidence>
<sequence>MRVLVLSALLVFAVGVAHAAETPAQRAQRQAAAQKQLGDVRAQIKALSEEQRRLDSERDAAAGELRSVDGKVSTSQRALRETEAQIAVQEAELVRLQQRQLELESKLSRQREELARLVRSAYALGKHEQLKLLLEQGRMSDRARVLAYHRYFQNDRQQRIAGLTTELQSLAQVAEQVQARQQSLEVARGQQQAQLADLAAQKRERGKLVSSIEARYRDRSARINALGRDEKNTVALLERLRKLMAQMPKPVTPRAPTGRTPSARVPPTVGNANIPLGPMNLPLSGTVLAGYGGVMPDGHTSQGLLIAGTAGAEVRAVNAGRVAYADWLKGYGLLLILDHGNGWMTLYAFNDALLKNTGDSVRAGEPIATVGSSGGQGRPALYFELRRNGQPQDPRIWLKK</sequence>